<dbReference type="Proteomes" id="UP000219338">
    <property type="component" value="Unassembled WGS sequence"/>
</dbReference>
<dbReference type="OrthoDB" id="3250101at2759"/>
<dbReference type="InterPro" id="IPR000477">
    <property type="entry name" value="RT_dom"/>
</dbReference>
<sequence length="145" mass="16862">MDKLGSAKYFTKLDIRWGYNNVQIKKDDEWKAAFRTNCGLFEPTVMFFGLTNLPATFQWMMNDIFKDLITTGKITCHVLELLRKHKLFLKAEKCEFEVLETEYLGVIISKGSICMDPIKVAGITEWPIPTKKKELQSFLGFTNFY</sequence>
<accession>A0A284R4J4</accession>
<evidence type="ECO:0000313" key="3">
    <source>
        <dbReference type="Proteomes" id="UP000219338"/>
    </source>
</evidence>
<dbReference type="EMBL" id="FUEG01000004">
    <property type="protein sequence ID" value="SJL03629.1"/>
    <property type="molecule type" value="Genomic_DNA"/>
</dbReference>
<protein>
    <recommendedName>
        <fullName evidence="1">Reverse transcriptase domain-containing protein</fullName>
    </recommendedName>
</protein>
<dbReference type="InterPro" id="IPR043128">
    <property type="entry name" value="Rev_trsase/Diguanyl_cyclase"/>
</dbReference>
<organism evidence="2 3">
    <name type="scientific">Armillaria ostoyae</name>
    <name type="common">Armillaria root rot fungus</name>
    <dbReference type="NCBI Taxonomy" id="47428"/>
    <lineage>
        <taxon>Eukaryota</taxon>
        <taxon>Fungi</taxon>
        <taxon>Dikarya</taxon>
        <taxon>Basidiomycota</taxon>
        <taxon>Agaricomycotina</taxon>
        <taxon>Agaricomycetes</taxon>
        <taxon>Agaricomycetidae</taxon>
        <taxon>Agaricales</taxon>
        <taxon>Marasmiineae</taxon>
        <taxon>Physalacriaceae</taxon>
        <taxon>Armillaria</taxon>
    </lineage>
</organism>
<name>A0A284R4J4_ARMOS</name>
<proteinExistence type="predicted"/>
<dbReference type="InterPro" id="IPR050951">
    <property type="entry name" value="Retrovirus_Pol_polyprotein"/>
</dbReference>
<dbReference type="STRING" id="47428.A0A284R4J4"/>
<dbReference type="AlphaFoldDB" id="A0A284R4J4"/>
<dbReference type="InterPro" id="IPR043502">
    <property type="entry name" value="DNA/RNA_pol_sf"/>
</dbReference>
<evidence type="ECO:0000259" key="1">
    <source>
        <dbReference type="Pfam" id="PF00078"/>
    </source>
</evidence>
<keyword evidence="3" id="KW-1185">Reference proteome</keyword>
<dbReference type="Gene3D" id="3.30.70.270">
    <property type="match status" value="3"/>
</dbReference>
<reference evidence="3" key="1">
    <citation type="journal article" date="2017" name="Nat. Ecol. Evol.">
        <title>Genome expansion and lineage-specific genetic innovations in the forest pathogenic fungi Armillaria.</title>
        <authorList>
            <person name="Sipos G."/>
            <person name="Prasanna A.N."/>
            <person name="Walter M.C."/>
            <person name="O'Connor E."/>
            <person name="Balint B."/>
            <person name="Krizsan K."/>
            <person name="Kiss B."/>
            <person name="Hess J."/>
            <person name="Varga T."/>
            <person name="Slot J."/>
            <person name="Riley R."/>
            <person name="Boka B."/>
            <person name="Rigling D."/>
            <person name="Barry K."/>
            <person name="Lee J."/>
            <person name="Mihaltcheva S."/>
            <person name="LaButti K."/>
            <person name="Lipzen A."/>
            <person name="Waldron R."/>
            <person name="Moloney N.M."/>
            <person name="Sperisen C."/>
            <person name="Kredics L."/>
            <person name="Vagvoelgyi C."/>
            <person name="Patrignani A."/>
            <person name="Fitzpatrick D."/>
            <person name="Nagy I."/>
            <person name="Doyle S."/>
            <person name="Anderson J.B."/>
            <person name="Grigoriev I.V."/>
            <person name="Gueldener U."/>
            <person name="Muensterkoetter M."/>
            <person name="Nagy L.G."/>
        </authorList>
    </citation>
    <scope>NUCLEOTIDE SEQUENCE [LARGE SCALE GENOMIC DNA]</scope>
    <source>
        <strain evidence="3">C18/9</strain>
    </source>
</reference>
<dbReference type="SUPFAM" id="SSF56672">
    <property type="entry name" value="DNA/RNA polymerases"/>
    <property type="match status" value="1"/>
</dbReference>
<dbReference type="PANTHER" id="PTHR37984:SF5">
    <property type="entry name" value="PROTEIN NYNRIN-LIKE"/>
    <property type="match status" value="1"/>
</dbReference>
<gene>
    <name evidence="2" type="ORF">ARMOST_06986</name>
</gene>
<dbReference type="Gene3D" id="3.10.10.10">
    <property type="entry name" value="HIV Type 1 Reverse Transcriptase, subunit A, domain 1"/>
    <property type="match status" value="1"/>
</dbReference>
<dbReference type="CDD" id="cd01647">
    <property type="entry name" value="RT_LTR"/>
    <property type="match status" value="1"/>
</dbReference>
<dbReference type="Pfam" id="PF00078">
    <property type="entry name" value="RVT_1"/>
    <property type="match status" value="1"/>
</dbReference>
<feature type="domain" description="Reverse transcriptase" evidence="1">
    <location>
        <begin position="2"/>
        <end position="74"/>
    </location>
</feature>
<evidence type="ECO:0000313" key="2">
    <source>
        <dbReference type="EMBL" id="SJL03629.1"/>
    </source>
</evidence>
<dbReference type="PANTHER" id="PTHR37984">
    <property type="entry name" value="PROTEIN CBG26694"/>
    <property type="match status" value="1"/>
</dbReference>